<evidence type="ECO:0000256" key="4">
    <source>
        <dbReference type="ARBA" id="ARBA00023194"/>
    </source>
</evidence>
<dbReference type="EMBL" id="BAABJV010000008">
    <property type="protein sequence ID" value="GAA4781234.1"/>
    <property type="molecule type" value="Genomic_DNA"/>
</dbReference>
<dbReference type="InterPro" id="IPR003819">
    <property type="entry name" value="TauD/TfdA-like"/>
</dbReference>
<dbReference type="PANTHER" id="PTHR10696">
    <property type="entry name" value="GAMMA-BUTYROBETAINE HYDROXYLASE-RELATED"/>
    <property type="match status" value="1"/>
</dbReference>
<evidence type="ECO:0000313" key="7">
    <source>
        <dbReference type="Proteomes" id="UP001501147"/>
    </source>
</evidence>
<dbReference type="Pfam" id="PF02668">
    <property type="entry name" value="TauD"/>
    <property type="match status" value="1"/>
</dbReference>
<comment type="cofactor">
    <cofactor evidence="1">
        <name>Fe(2+)</name>
        <dbReference type="ChEBI" id="CHEBI:29033"/>
    </cofactor>
</comment>
<proteinExistence type="predicted"/>
<comment type="caution">
    <text evidence="6">The sequence shown here is derived from an EMBL/GenBank/DDBJ whole genome shotgun (WGS) entry which is preliminary data.</text>
</comment>
<keyword evidence="7" id="KW-1185">Reference proteome</keyword>
<dbReference type="RefSeq" id="WP_345614248.1">
    <property type="nucleotide sequence ID" value="NZ_BAABJV010000008.1"/>
</dbReference>
<dbReference type="GO" id="GO:0051213">
    <property type="term" value="F:dioxygenase activity"/>
    <property type="evidence" value="ECO:0007669"/>
    <property type="project" value="UniProtKB-KW"/>
</dbReference>
<dbReference type="PANTHER" id="PTHR10696:SF56">
    <property type="entry name" value="TAUD_TFDA-LIKE DOMAIN-CONTAINING PROTEIN"/>
    <property type="match status" value="1"/>
</dbReference>
<evidence type="ECO:0000256" key="1">
    <source>
        <dbReference type="ARBA" id="ARBA00001954"/>
    </source>
</evidence>
<accession>A0ABP9AHP8</accession>
<dbReference type="Gene3D" id="3.60.130.10">
    <property type="entry name" value="Clavaminate synthase-like"/>
    <property type="match status" value="1"/>
</dbReference>
<dbReference type="InterPro" id="IPR042098">
    <property type="entry name" value="TauD-like_sf"/>
</dbReference>
<keyword evidence="4" id="KW-0045">Antibiotic biosynthesis</keyword>
<dbReference type="Proteomes" id="UP001501147">
    <property type="component" value="Unassembled WGS sequence"/>
</dbReference>
<evidence type="ECO:0000313" key="6">
    <source>
        <dbReference type="EMBL" id="GAA4781234.1"/>
    </source>
</evidence>
<gene>
    <name evidence="6" type="ORF">GCM10023329_33400</name>
</gene>
<name>A0ABP9AHP8_9ACTN</name>
<organism evidence="6 7">
    <name type="scientific">Streptomyces sanyensis</name>
    <dbReference type="NCBI Taxonomy" id="568869"/>
    <lineage>
        <taxon>Bacteria</taxon>
        <taxon>Bacillati</taxon>
        <taxon>Actinomycetota</taxon>
        <taxon>Actinomycetes</taxon>
        <taxon>Kitasatosporales</taxon>
        <taxon>Streptomycetaceae</taxon>
        <taxon>Streptomyces</taxon>
    </lineage>
</organism>
<evidence type="ECO:0000256" key="2">
    <source>
        <dbReference type="ARBA" id="ARBA00023002"/>
    </source>
</evidence>
<reference evidence="7" key="1">
    <citation type="journal article" date="2019" name="Int. J. Syst. Evol. Microbiol.">
        <title>The Global Catalogue of Microorganisms (GCM) 10K type strain sequencing project: providing services to taxonomists for standard genome sequencing and annotation.</title>
        <authorList>
            <consortium name="The Broad Institute Genomics Platform"/>
            <consortium name="The Broad Institute Genome Sequencing Center for Infectious Disease"/>
            <person name="Wu L."/>
            <person name="Ma J."/>
        </authorList>
    </citation>
    <scope>NUCLEOTIDE SEQUENCE [LARGE SCALE GENOMIC DNA]</scope>
    <source>
        <strain evidence="7">JCM 18324</strain>
    </source>
</reference>
<dbReference type="InterPro" id="IPR050411">
    <property type="entry name" value="AlphaKG_dependent_hydroxylases"/>
</dbReference>
<keyword evidence="6" id="KW-0223">Dioxygenase</keyword>
<sequence length="321" mass="35502">MNVLNGIPLVEADGAELGDFLRTRAPSVEAALAESGAVLVRGASGDGVGGFQRALDALGFAPLEYTERSTPRSEVGDGVFTSTEYPSREVIPQHCESSYAGAWPGRLAFHCAVPAESGGATPVTDVARVLEDIPPEIVEAVDRRGLRYVRNYGSGIGLDWREAFQADSREEVDRFCRLAGLEHRWLDDDCLRTTRRAPGLAVHPRTGRRIWFNHLLLFHQSSLPGTLRTDLVGLFGEDGLPNDVLFGDGEPVPDDMVAAVRDAFDRRVQRFDWRLHDLMVIDNMRWSHGREAFTGDRRVLVSMSDLITRADLTQPDRPAPR</sequence>
<feature type="domain" description="TauD/TfdA-like" evidence="5">
    <location>
        <begin position="12"/>
        <end position="301"/>
    </location>
</feature>
<keyword evidence="2" id="KW-0560">Oxidoreductase</keyword>
<dbReference type="SUPFAM" id="SSF51197">
    <property type="entry name" value="Clavaminate synthase-like"/>
    <property type="match status" value="1"/>
</dbReference>
<keyword evidence="3" id="KW-0408">Iron</keyword>
<evidence type="ECO:0000259" key="5">
    <source>
        <dbReference type="Pfam" id="PF02668"/>
    </source>
</evidence>
<evidence type="ECO:0000256" key="3">
    <source>
        <dbReference type="ARBA" id="ARBA00023004"/>
    </source>
</evidence>
<protein>
    <submittedName>
        <fullName evidence="6">TauD/TfdA family dioxygenase</fullName>
    </submittedName>
</protein>